<evidence type="ECO:0000313" key="6">
    <source>
        <dbReference type="EMBL" id="MBB3701767.1"/>
    </source>
</evidence>
<gene>
    <name evidence="6" type="ORF">FHS60_000209</name>
</gene>
<evidence type="ECO:0000313" key="7">
    <source>
        <dbReference type="Proteomes" id="UP000541425"/>
    </source>
</evidence>
<accession>A0A7W5UHZ6</accession>
<organism evidence="6 7">
    <name type="scientific">Alloprevotella rava</name>
    <dbReference type="NCBI Taxonomy" id="671218"/>
    <lineage>
        <taxon>Bacteria</taxon>
        <taxon>Pseudomonadati</taxon>
        <taxon>Bacteroidota</taxon>
        <taxon>Bacteroidia</taxon>
        <taxon>Bacteroidales</taxon>
        <taxon>Prevotellaceae</taxon>
        <taxon>Alloprevotella</taxon>
    </lineage>
</organism>
<dbReference type="GO" id="GO:1990281">
    <property type="term" value="C:efflux pump complex"/>
    <property type="evidence" value="ECO:0007669"/>
    <property type="project" value="TreeGrafter"/>
</dbReference>
<dbReference type="InterPro" id="IPR058633">
    <property type="entry name" value="EmrA/FarA_HH"/>
</dbReference>
<keyword evidence="3" id="KW-1133">Transmembrane helix</keyword>
<feature type="coiled-coil region" evidence="2">
    <location>
        <begin position="100"/>
        <end position="165"/>
    </location>
</feature>
<protein>
    <submittedName>
        <fullName evidence="6">HlyD family secretion protein</fullName>
    </submittedName>
</protein>
<dbReference type="AlphaFoldDB" id="A0A7W5UHZ6"/>
<keyword evidence="2" id="KW-0175">Coiled coil</keyword>
<dbReference type="Gene3D" id="1.10.287.470">
    <property type="entry name" value="Helix hairpin bin"/>
    <property type="match status" value="1"/>
</dbReference>
<dbReference type="Gene3D" id="2.40.420.20">
    <property type="match status" value="1"/>
</dbReference>
<dbReference type="GO" id="GO:0015562">
    <property type="term" value="F:efflux transmembrane transporter activity"/>
    <property type="evidence" value="ECO:0007669"/>
    <property type="project" value="TreeGrafter"/>
</dbReference>
<dbReference type="NCBIfam" id="TIGR01730">
    <property type="entry name" value="RND_mfp"/>
    <property type="match status" value="1"/>
</dbReference>
<name>A0A7W5UHZ6_9BACT</name>
<evidence type="ECO:0000259" key="5">
    <source>
        <dbReference type="Pfam" id="PF25975"/>
    </source>
</evidence>
<dbReference type="SUPFAM" id="SSF111369">
    <property type="entry name" value="HlyD-like secretion proteins"/>
    <property type="match status" value="1"/>
</dbReference>
<feature type="domain" description="CzcB-like C-terminal circularly permuted SH3-like" evidence="5">
    <location>
        <begin position="306"/>
        <end position="359"/>
    </location>
</feature>
<feature type="domain" description="Multidrug export protein EmrA/FarA alpha-helical hairpin" evidence="4">
    <location>
        <begin position="100"/>
        <end position="168"/>
    </location>
</feature>
<dbReference type="InterPro" id="IPR006143">
    <property type="entry name" value="RND_pump_MFP"/>
</dbReference>
<keyword evidence="3" id="KW-0812">Transmembrane</keyword>
<dbReference type="Gene3D" id="2.40.50.100">
    <property type="match status" value="1"/>
</dbReference>
<feature type="transmembrane region" description="Helical" evidence="3">
    <location>
        <begin position="7"/>
        <end position="25"/>
    </location>
</feature>
<comment type="caution">
    <text evidence="6">The sequence shown here is derived from an EMBL/GenBank/DDBJ whole genome shotgun (WGS) entry which is preliminary data.</text>
</comment>
<dbReference type="Proteomes" id="UP000541425">
    <property type="component" value="Unassembled WGS sequence"/>
</dbReference>
<comment type="similarity">
    <text evidence="1">Belongs to the membrane fusion protein (MFP) (TC 8.A.1) family.</text>
</comment>
<dbReference type="RefSeq" id="WP_183693793.1">
    <property type="nucleotide sequence ID" value="NZ_JACICA010000001.1"/>
</dbReference>
<evidence type="ECO:0000256" key="3">
    <source>
        <dbReference type="SAM" id="Phobius"/>
    </source>
</evidence>
<dbReference type="Pfam" id="PF25975">
    <property type="entry name" value="CzcB_C"/>
    <property type="match status" value="1"/>
</dbReference>
<proteinExistence type="inferred from homology"/>
<keyword evidence="3" id="KW-0472">Membrane</keyword>
<dbReference type="PANTHER" id="PTHR30469">
    <property type="entry name" value="MULTIDRUG RESISTANCE PROTEIN MDTA"/>
    <property type="match status" value="1"/>
</dbReference>
<sequence length="378" mass="41628">MKKFFKILLLVVAVVLFIGMFVFLYQKSKPEVIEYETYDVQERTLEKTSVLTGDIEPRDEVLVKPQISGVIYELCKQAGEEVKAGEIIAKVKVIPDMQSLSSAESRVRLATINLEQAQVDYQREKKLYDEQLVSADEYDKVRQAYRQAKEELVVANDNYEIAKNGVSRSQAQMSTTLIRSTVDGLILDIPVKVGTSVIMSNSFNDGTTIATVANMGDLIFKGQIDETEVGRVHTGMPMKITVGALQDQSFTATLEYISPKVEAATTSSANKFEIKAAVKMPHGVYIRSGYSANAEIVLERLTNVLSVPEGAVTYENGRAYVQVLTAATPQTFAKREIKVGVSDGMYIQILSGLKKGEKVRGNQKAQESIQASKGADGK</sequence>
<evidence type="ECO:0000256" key="1">
    <source>
        <dbReference type="ARBA" id="ARBA00009477"/>
    </source>
</evidence>
<evidence type="ECO:0000256" key="2">
    <source>
        <dbReference type="SAM" id="Coils"/>
    </source>
</evidence>
<dbReference type="Pfam" id="PF25885">
    <property type="entry name" value="HH_EMRA"/>
    <property type="match status" value="1"/>
</dbReference>
<dbReference type="InterPro" id="IPR058649">
    <property type="entry name" value="CzcB_C"/>
</dbReference>
<evidence type="ECO:0000259" key="4">
    <source>
        <dbReference type="Pfam" id="PF25885"/>
    </source>
</evidence>
<dbReference type="EMBL" id="JACICA010000001">
    <property type="protein sequence ID" value="MBB3701767.1"/>
    <property type="molecule type" value="Genomic_DNA"/>
</dbReference>
<dbReference type="PANTHER" id="PTHR30469:SF33">
    <property type="entry name" value="SLR1207 PROTEIN"/>
    <property type="match status" value="1"/>
</dbReference>
<dbReference type="Gene3D" id="2.40.30.170">
    <property type="match status" value="1"/>
</dbReference>
<reference evidence="6 7" key="1">
    <citation type="submission" date="2020-08" db="EMBL/GenBank/DDBJ databases">
        <title>Genomic Encyclopedia of Type Strains, Phase IV (KMG-IV): sequencing the most valuable type-strain genomes for metagenomic binning, comparative biology and taxonomic classification.</title>
        <authorList>
            <person name="Goeker M."/>
        </authorList>
    </citation>
    <scope>NUCLEOTIDE SEQUENCE [LARGE SCALE GENOMIC DNA]</scope>
    <source>
        <strain evidence="6 7">DSM 22548</strain>
    </source>
</reference>